<dbReference type="KEGG" id="rsq:Rsph17025_3462"/>
<dbReference type="AlphaFoldDB" id="A4WY74"/>
<dbReference type="BioCyc" id="RSPH349102:G1G8M-3569-MONOMER"/>
<dbReference type="GO" id="GO:0004540">
    <property type="term" value="F:RNA nuclease activity"/>
    <property type="evidence" value="ECO:0007669"/>
    <property type="project" value="InterPro"/>
</dbReference>
<geneLocation type="plasmid" evidence="2">
    <name>pRSPA01</name>
</geneLocation>
<name>A4WY74_CERS5</name>
<keyword evidence="2" id="KW-0614">Plasmid</keyword>
<organism evidence="2">
    <name type="scientific">Cereibacter sphaeroides (strain ATCC 17025 / ATH 2.4.3)</name>
    <name type="common">Rhodobacter sphaeroides</name>
    <dbReference type="NCBI Taxonomy" id="349102"/>
    <lineage>
        <taxon>Bacteria</taxon>
        <taxon>Pseudomonadati</taxon>
        <taxon>Pseudomonadota</taxon>
        <taxon>Alphaproteobacteria</taxon>
        <taxon>Rhodobacterales</taxon>
        <taxon>Paracoccaceae</taxon>
        <taxon>Cereibacter</taxon>
    </lineage>
</organism>
<gene>
    <name evidence="2" type="ordered locus">Rsph17025_3462</name>
</gene>
<dbReference type="PANTHER" id="PTHR35811">
    <property type="entry name" value="SLR1870 PROTEIN"/>
    <property type="match status" value="1"/>
</dbReference>
<evidence type="ECO:0000313" key="2">
    <source>
        <dbReference type="EMBL" id="ABP72338.1"/>
    </source>
</evidence>
<dbReference type="HOGENOM" id="CLU_1146508_0_0_5"/>
<dbReference type="InterPro" id="IPR021139">
    <property type="entry name" value="NYN"/>
</dbReference>
<reference evidence="2" key="1">
    <citation type="submission" date="2007-04" db="EMBL/GenBank/DDBJ databases">
        <title>Complete sequence of plasmid pRSPA01 of Rhodobacter sphaeroides ATCC 17025.</title>
        <authorList>
            <consortium name="US DOE Joint Genome Institute"/>
            <person name="Copeland A."/>
            <person name="Lucas S."/>
            <person name="Lapidus A."/>
            <person name="Barry K."/>
            <person name="Detter J.C."/>
            <person name="Glavina del Rio T."/>
            <person name="Hammon N."/>
            <person name="Israni S."/>
            <person name="Dalin E."/>
            <person name="Tice H."/>
            <person name="Pitluck S."/>
            <person name="Chertkov O."/>
            <person name="Brettin T."/>
            <person name="Bruce D."/>
            <person name="Han C."/>
            <person name="Schmutz J."/>
            <person name="Larimer F."/>
            <person name="Land M."/>
            <person name="Hauser L."/>
            <person name="Kyrpides N."/>
            <person name="Kim E."/>
            <person name="Richardson P."/>
            <person name="Mackenzie C."/>
            <person name="Choudhary M."/>
            <person name="Donohue T.J."/>
            <person name="Kaplan S."/>
        </authorList>
    </citation>
    <scope>NUCLEOTIDE SEQUENCE [LARGE SCALE GENOMIC DNA]</scope>
    <source>
        <strain evidence="2">ATCC 17025</strain>
        <plasmid evidence="2">pRSPA01</plasmid>
    </source>
</reference>
<sequence>MGAVAVLIDGDNLSGKHAARIVEVAAALGRPTVQRVYVDAQRPCDWHAARGFRLMHAGTGKNASDLLLALDAVELALRGDADQFVIASSDRDFTHLALRLREYGASVTGVGEAKTPQSFRAACADFIVIGSQRVASVPTPLPKEAQGELDRKIGALMAEQGCVSEGMRIATLGPLMHARHGTCISTFLERTWRAYLAARPELYALDPRGPEARVRLRLGKIGGAA</sequence>
<accession>A4WY74</accession>
<feature type="domain" description="NYN" evidence="1">
    <location>
        <begin position="4"/>
        <end position="129"/>
    </location>
</feature>
<proteinExistence type="predicted"/>
<dbReference type="Pfam" id="PF01936">
    <property type="entry name" value="NYN"/>
    <property type="match status" value="1"/>
</dbReference>
<evidence type="ECO:0000259" key="1">
    <source>
        <dbReference type="Pfam" id="PF01936"/>
    </source>
</evidence>
<dbReference type="PANTHER" id="PTHR35811:SF1">
    <property type="entry name" value="HTH OST-TYPE DOMAIN-CONTAINING PROTEIN"/>
    <property type="match status" value="1"/>
</dbReference>
<dbReference type="EMBL" id="CP000662">
    <property type="protein sequence ID" value="ABP72338.1"/>
    <property type="molecule type" value="Genomic_DNA"/>
</dbReference>
<dbReference type="CDD" id="cd11297">
    <property type="entry name" value="PIN_LabA-like_N_1"/>
    <property type="match status" value="1"/>
</dbReference>
<dbReference type="Gene3D" id="3.40.50.1010">
    <property type="entry name" value="5'-nuclease"/>
    <property type="match status" value="1"/>
</dbReference>
<protein>
    <recommendedName>
        <fullName evidence="1">NYN domain-containing protein</fullName>
    </recommendedName>
</protein>